<dbReference type="Proteomes" id="UP000225706">
    <property type="component" value="Unassembled WGS sequence"/>
</dbReference>
<evidence type="ECO:0000313" key="3">
    <source>
        <dbReference type="EMBL" id="PFX30957.1"/>
    </source>
</evidence>
<feature type="compositionally biased region" description="Basic and acidic residues" evidence="2">
    <location>
        <begin position="37"/>
        <end position="54"/>
    </location>
</feature>
<keyword evidence="4" id="KW-1185">Reference proteome</keyword>
<accession>A0A2B4SR43</accession>
<name>A0A2B4SR43_STYPI</name>
<dbReference type="AlphaFoldDB" id="A0A2B4SR43"/>
<feature type="compositionally biased region" description="Low complexity" evidence="2">
    <location>
        <begin position="99"/>
        <end position="110"/>
    </location>
</feature>
<comment type="caution">
    <text evidence="3">The sequence shown here is derived from an EMBL/GenBank/DDBJ whole genome shotgun (WGS) entry which is preliminary data.</text>
</comment>
<organism evidence="3 4">
    <name type="scientific">Stylophora pistillata</name>
    <name type="common">Smooth cauliflower coral</name>
    <dbReference type="NCBI Taxonomy" id="50429"/>
    <lineage>
        <taxon>Eukaryota</taxon>
        <taxon>Metazoa</taxon>
        <taxon>Cnidaria</taxon>
        <taxon>Anthozoa</taxon>
        <taxon>Hexacorallia</taxon>
        <taxon>Scleractinia</taxon>
        <taxon>Astrocoeniina</taxon>
        <taxon>Pocilloporidae</taxon>
        <taxon>Stylophora</taxon>
    </lineage>
</organism>
<dbReference type="InterPro" id="IPR026755">
    <property type="entry name" value="Fam221a/b"/>
</dbReference>
<proteinExistence type="inferred from homology"/>
<sequence>MVAFSDVDLSSTKQNTMSKPDPSADALHKPLSSLSLEVKDSSGEGKSTIQRDESPVSGNRYSRYAAKSPLTKKKTTGMPKSSQLNPRGGQLSQRQVTGQQPKQQKAVVPKSKGMLAPKGYNMRPIIPASKAELLPVARAMHGDDFAPRVKKLFDPERQAAVDAIQSGVYIGWRHWEEHETSFETTSMRKETGLPYGEAYLPFHEFPELRDVVLTGREDDDSHFQALTSGPNAIPESTPTDLALRLRGMKPHESPFKW</sequence>
<evidence type="ECO:0000256" key="2">
    <source>
        <dbReference type="SAM" id="MobiDB-lite"/>
    </source>
</evidence>
<comment type="similarity">
    <text evidence="1">Belongs to the FAM221 family.</text>
</comment>
<protein>
    <submittedName>
        <fullName evidence="3">Protein FAM221B</fullName>
    </submittedName>
</protein>
<dbReference type="OrthoDB" id="196393at2759"/>
<dbReference type="PANTHER" id="PTHR31214">
    <property type="entry name" value="PROTEIN FAM221A-RELATED"/>
    <property type="match status" value="1"/>
</dbReference>
<dbReference type="PANTHER" id="PTHR31214:SF3">
    <property type="entry name" value="PROTEIN FAM221B"/>
    <property type="match status" value="1"/>
</dbReference>
<feature type="compositionally biased region" description="Polar residues" evidence="2">
    <location>
        <begin position="78"/>
        <end position="98"/>
    </location>
</feature>
<gene>
    <name evidence="3" type="primary">Fam221b</name>
    <name evidence="3" type="ORF">AWC38_SpisGene4274</name>
</gene>
<feature type="region of interest" description="Disordered" evidence="2">
    <location>
        <begin position="1"/>
        <end position="110"/>
    </location>
</feature>
<reference evidence="4" key="1">
    <citation type="journal article" date="2017" name="bioRxiv">
        <title>Comparative analysis of the genomes of Stylophora pistillata and Acropora digitifera provides evidence for extensive differences between species of corals.</title>
        <authorList>
            <person name="Voolstra C.R."/>
            <person name="Li Y."/>
            <person name="Liew Y.J."/>
            <person name="Baumgarten S."/>
            <person name="Zoccola D."/>
            <person name="Flot J.-F."/>
            <person name="Tambutte S."/>
            <person name="Allemand D."/>
            <person name="Aranda M."/>
        </authorList>
    </citation>
    <scope>NUCLEOTIDE SEQUENCE [LARGE SCALE GENOMIC DNA]</scope>
</reference>
<dbReference type="EMBL" id="LSMT01000043">
    <property type="protein sequence ID" value="PFX30957.1"/>
    <property type="molecule type" value="Genomic_DNA"/>
</dbReference>
<feature type="compositionally biased region" description="Polar residues" evidence="2">
    <location>
        <begin position="8"/>
        <end position="18"/>
    </location>
</feature>
<evidence type="ECO:0000313" key="4">
    <source>
        <dbReference type="Proteomes" id="UP000225706"/>
    </source>
</evidence>
<evidence type="ECO:0000256" key="1">
    <source>
        <dbReference type="ARBA" id="ARBA00011026"/>
    </source>
</evidence>